<comment type="caution">
    <text evidence="3">The sequence shown here is derived from an EMBL/GenBank/DDBJ whole genome shotgun (WGS) entry which is preliminary data.</text>
</comment>
<dbReference type="EMBL" id="JARAVY010000003">
    <property type="protein sequence ID" value="MDX2908911.1"/>
    <property type="molecule type" value="Genomic_DNA"/>
</dbReference>
<proteinExistence type="predicted"/>
<feature type="signal peptide" evidence="2">
    <location>
        <begin position="1"/>
        <end position="18"/>
    </location>
</feature>
<feature type="chain" id="PRO_5045372093" description="Lipoprotein" evidence="2">
    <location>
        <begin position="19"/>
        <end position="162"/>
    </location>
</feature>
<accession>A0ABU4KZZ6</accession>
<evidence type="ECO:0000256" key="1">
    <source>
        <dbReference type="SAM" id="MobiDB-lite"/>
    </source>
</evidence>
<keyword evidence="2" id="KW-0732">Signal</keyword>
<gene>
    <name evidence="3" type="ORF">PV517_09395</name>
</gene>
<evidence type="ECO:0000256" key="2">
    <source>
        <dbReference type="SAM" id="SignalP"/>
    </source>
</evidence>
<sequence>MRTRVTVLLATALLTTLAACTSDSEPGGADGTPSAGAGKPSGTPTPAETAAGIDAADRAALETAVREYTAAYFANRPDTAFGMLTARCQKQITRAGMAVLTERADQTRRAIGDTEPKEVKRFEVNETDGDVARVSYGVGTPKFDQKREQWAREAAVWRYDTC</sequence>
<organism evidence="3 4">
    <name type="scientific">Streptomyces griseiscabiei</name>
    <dbReference type="NCBI Taxonomy" id="2993540"/>
    <lineage>
        <taxon>Bacteria</taxon>
        <taxon>Bacillati</taxon>
        <taxon>Actinomycetota</taxon>
        <taxon>Actinomycetes</taxon>
        <taxon>Kitasatosporales</taxon>
        <taxon>Streptomycetaceae</taxon>
        <taxon>Streptomyces</taxon>
    </lineage>
</organism>
<protein>
    <recommendedName>
        <fullName evidence="5">Lipoprotein</fullName>
    </recommendedName>
</protein>
<name>A0ABU4KZZ6_9ACTN</name>
<keyword evidence="4" id="KW-1185">Reference proteome</keyword>
<dbReference type="Proteomes" id="UP001271723">
    <property type="component" value="Unassembled WGS sequence"/>
</dbReference>
<reference evidence="3 4" key="1">
    <citation type="journal article" date="2023" name="Microb. Genom.">
        <title>Mesoterricola silvestris gen. nov., sp. nov., Mesoterricola sediminis sp. nov., Geothrix oryzae sp. nov., Geothrix edaphica sp. nov., Geothrix rubra sp. nov., and Geothrix limicola sp. nov., six novel members of Acidobacteriota isolated from soils.</title>
        <authorList>
            <person name="Weisberg A.J."/>
            <person name="Pearce E."/>
            <person name="Kramer C.G."/>
            <person name="Chang J.H."/>
            <person name="Clarke C.R."/>
        </authorList>
    </citation>
    <scope>NUCLEOTIDE SEQUENCE [LARGE SCALE GENOMIC DNA]</scope>
    <source>
        <strain evidence="3 4">NRRL_B-2795</strain>
    </source>
</reference>
<evidence type="ECO:0008006" key="5">
    <source>
        <dbReference type="Google" id="ProtNLM"/>
    </source>
</evidence>
<evidence type="ECO:0000313" key="3">
    <source>
        <dbReference type="EMBL" id="MDX2908911.1"/>
    </source>
</evidence>
<evidence type="ECO:0000313" key="4">
    <source>
        <dbReference type="Proteomes" id="UP001271723"/>
    </source>
</evidence>
<feature type="region of interest" description="Disordered" evidence="1">
    <location>
        <begin position="21"/>
        <end position="49"/>
    </location>
</feature>
<dbReference type="RefSeq" id="WP_086761367.1">
    <property type="nucleotide sequence ID" value="NZ_JAGJBZ010000001.1"/>
</dbReference>
<dbReference type="PROSITE" id="PS51257">
    <property type="entry name" value="PROKAR_LIPOPROTEIN"/>
    <property type="match status" value="1"/>
</dbReference>